<dbReference type="AlphaFoldDB" id="A0A2T9X9Q0"/>
<accession>A0A2T9X9Q0</accession>
<gene>
    <name evidence="2" type="ORF">DDW13_02085</name>
</gene>
<reference evidence="2 3" key="1">
    <citation type="journal article" date="2015" name="Appl. Environ. Microbiol.">
        <title>Nanoarchaeota, Their Sulfolobales Host, and Nanoarchaeota Virus Distribution across Yellowstone National Park Hot Springs.</title>
        <authorList>
            <person name="Munson-McGee J.H."/>
            <person name="Field E.K."/>
            <person name="Bateson M."/>
            <person name="Rooney C."/>
            <person name="Stepanauskas R."/>
            <person name="Young M.J."/>
        </authorList>
    </citation>
    <scope>NUCLEOTIDE SEQUENCE [LARGE SCALE GENOMIC DNA]</scope>
    <source>
        <strain evidence="2">SCGC AC-742_N10</strain>
    </source>
</reference>
<name>A0A2T9X9Q0_9CREN</name>
<keyword evidence="1" id="KW-0812">Transmembrane</keyword>
<dbReference type="EMBL" id="QEFD01000064">
    <property type="protein sequence ID" value="PVU76826.1"/>
    <property type="molecule type" value="Genomic_DNA"/>
</dbReference>
<evidence type="ECO:0000313" key="2">
    <source>
        <dbReference type="EMBL" id="PVU76826.1"/>
    </source>
</evidence>
<dbReference type="Proteomes" id="UP000245638">
    <property type="component" value="Unassembled WGS sequence"/>
</dbReference>
<comment type="caution">
    <text evidence="2">The sequence shown here is derived from an EMBL/GenBank/DDBJ whole genome shotgun (WGS) entry which is preliminary data.</text>
</comment>
<organism evidence="2 3">
    <name type="scientific">Acidianus hospitalis</name>
    <dbReference type="NCBI Taxonomy" id="563177"/>
    <lineage>
        <taxon>Archaea</taxon>
        <taxon>Thermoproteota</taxon>
        <taxon>Thermoprotei</taxon>
        <taxon>Sulfolobales</taxon>
        <taxon>Sulfolobaceae</taxon>
        <taxon>Acidianus</taxon>
    </lineage>
</organism>
<sequence>MSKLFPLYLAIAFTLSTVVISLYNQPIDAYFMTYVFIFLVLYAVYRPTFKSNYLLYGLIIGAILIIMLITISYIPARNLL</sequence>
<keyword evidence="1" id="KW-0472">Membrane</keyword>
<evidence type="ECO:0000313" key="3">
    <source>
        <dbReference type="Proteomes" id="UP000245638"/>
    </source>
</evidence>
<feature type="transmembrane region" description="Helical" evidence="1">
    <location>
        <begin position="53"/>
        <end position="74"/>
    </location>
</feature>
<feature type="transmembrane region" description="Helical" evidence="1">
    <location>
        <begin position="7"/>
        <end position="23"/>
    </location>
</feature>
<keyword evidence="1" id="KW-1133">Transmembrane helix</keyword>
<proteinExistence type="predicted"/>
<feature type="transmembrane region" description="Helical" evidence="1">
    <location>
        <begin position="29"/>
        <end position="46"/>
    </location>
</feature>
<evidence type="ECO:0000256" key="1">
    <source>
        <dbReference type="SAM" id="Phobius"/>
    </source>
</evidence>
<protein>
    <submittedName>
        <fullName evidence="2">Uncharacterized protein</fullName>
    </submittedName>
</protein>